<dbReference type="GO" id="GO:0034040">
    <property type="term" value="F:ATPase-coupled lipid transmembrane transporter activity"/>
    <property type="evidence" value="ECO:0007669"/>
    <property type="project" value="TreeGrafter"/>
</dbReference>
<dbReference type="InterPro" id="IPR039421">
    <property type="entry name" value="Type_1_exporter"/>
</dbReference>
<dbReference type="EMBL" id="QEKV01000002">
    <property type="protein sequence ID" value="PVY95209.1"/>
    <property type="molecule type" value="Genomic_DNA"/>
</dbReference>
<evidence type="ECO:0000256" key="6">
    <source>
        <dbReference type="ARBA" id="ARBA00023136"/>
    </source>
</evidence>
<evidence type="ECO:0000256" key="5">
    <source>
        <dbReference type="ARBA" id="ARBA00022989"/>
    </source>
</evidence>
<dbReference type="GO" id="GO:0016887">
    <property type="term" value="F:ATP hydrolysis activity"/>
    <property type="evidence" value="ECO:0007669"/>
    <property type="project" value="InterPro"/>
</dbReference>
<feature type="transmembrane region" description="Helical" evidence="7">
    <location>
        <begin position="16"/>
        <end position="40"/>
    </location>
</feature>
<sequence length="569" mass="64286">MKAIFNTYRLVRRNAGAIYALIILESIISALTDPLIIYATKLSVDSIVGFVSGGADVKPVIFLVLLFAWKELSKFFRNILDIKLEQRLELNLNKSLMNKLSLISVDEIEKSEFQDKLNQIKDRPHLALIELFNSSILILSTVIKVVGIAFVFFNISGILGISYLIAAIFDILFTFMAVNKMNKMFENTSRNEREMENVIDILKNKDALYEIKVFKMKNLFLNRFEKYSSAVFKERLDTTLKSQNYLLLSSVVNIVWMGLVILFIVSKLLAKAIGAGDLTAIVTSASSTLDMAEDFVYEASNVSNNGYIANTLFYILSYDERKVEKSSKYGDEIEFSHVSFKYPGTQKTVLHDLSFKINKDKVTAIVGENGAGKSTIIKLVAGLYEPTEGSVRISNMNPYSMSNEDISNELSIVFQDFKNYEISLRDNILFGKAGDIAEDLRLLELDKYSEDTNIGKLEEDGVYLSGGENQKLALARAIQKKSDFLIFDEPTASMDPMVEAKMYDNILKVLKSRGAIIITHRLVLSKLADDIIVLNEGRIIERGSHDELMNRGGIYKQMYDEQSGWYKEN</sequence>
<keyword evidence="6 7" id="KW-0472">Membrane</keyword>
<dbReference type="InterPro" id="IPR003439">
    <property type="entry name" value="ABC_transporter-like_ATP-bd"/>
</dbReference>
<organism evidence="10 11">
    <name type="scientific">Ezakiella coagulans</name>
    <dbReference type="NCBI Taxonomy" id="46507"/>
    <lineage>
        <taxon>Bacteria</taxon>
        <taxon>Bacillati</taxon>
        <taxon>Bacillota</taxon>
        <taxon>Tissierellia</taxon>
        <taxon>Ezakiella</taxon>
    </lineage>
</organism>
<dbReference type="Pfam" id="PF00005">
    <property type="entry name" value="ABC_tran"/>
    <property type="match status" value="1"/>
</dbReference>
<dbReference type="GO" id="GO:0140359">
    <property type="term" value="F:ABC-type transporter activity"/>
    <property type="evidence" value="ECO:0007669"/>
    <property type="project" value="InterPro"/>
</dbReference>
<gene>
    <name evidence="10" type="ORF">C7381_10298</name>
</gene>
<feature type="domain" description="ABC transporter" evidence="8">
    <location>
        <begin position="333"/>
        <end position="561"/>
    </location>
</feature>
<comment type="caution">
    <text evidence="10">The sequence shown here is derived from an EMBL/GenBank/DDBJ whole genome shotgun (WGS) entry which is preliminary data.</text>
</comment>
<evidence type="ECO:0000256" key="1">
    <source>
        <dbReference type="ARBA" id="ARBA00004651"/>
    </source>
</evidence>
<evidence type="ECO:0000313" key="10">
    <source>
        <dbReference type="EMBL" id="PVY95209.1"/>
    </source>
</evidence>
<evidence type="ECO:0000259" key="8">
    <source>
        <dbReference type="PROSITE" id="PS50893"/>
    </source>
</evidence>
<evidence type="ECO:0000256" key="7">
    <source>
        <dbReference type="SAM" id="Phobius"/>
    </source>
</evidence>
<feature type="transmembrane region" description="Helical" evidence="7">
    <location>
        <begin position="126"/>
        <end position="152"/>
    </location>
</feature>
<feature type="transmembrane region" description="Helical" evidence="7">
    <location>
        <begin position="46"/>
        <end position="69"/>
    </location>
</feature>
<dbReference type="Proteomes" id="UP000245793">
    <property type="component" value="Unassembled WGS sequence"/>
</dbReference>
<dbReference type="SUPFAM" id="SSF90123">
    <property type="entry name" value="ABC transporter transmembrane region"/>
    <property type="match status" value="1"/>
</dbReference>
<evidence type="ECO:0000259" key="9">
    <source>
        <dbReference type="PROSITE" id="PS50929"/>
    </source>
</evidence>
<dbReference type="SMART" id="SM00382">
    <property type="entry name" value="AAA"/>
    <property type="match status" value="1"/>
</dbReference>
<keyword evidence="5 7" id="KW-1133">Transmembrane helix</keyword>
<keyword evidence="3" id="KW-0547">Nucleotide-binding</keyword>
<dbReference type="Gene3D" id="1.20.1560.10">
    <property type="entry name" value="ABC transporter type 1, transmembrane domain"/>
    <property type="match status" value="1"/>
</dbReference>
<dbReference type="GO" id="GO:0005886">
    <property type="term" value="C:plasma membrane"/>
    <property type="evidence" value="ECO:0007669"/>
    <property type="project" value="UniProtKB-SubCell"/>
</dbReference>
<dbReference type="InterPro" id="IPR027417">
    <property type="entry name" value="P-loop_NTPase"/>
</dbReference>
<feature type="domain" description="ABC transmembrane type-1" evidence="9">
    <location>
        <begin position="26"/>
        <end position="304"/>
    </location>
</feature>
<dbReference type="InterPro" id="IPR011527">
    <property type="entry name" value="ABC1_TM_dom"/>
</dbReference>
<keyword evidence="4" id="KW-0067">ATP-binding</keyword>
<dbReference type="GO" id="GO:0005524">
    <property type="term" value="F:ATP binding"/>
    <property type="evidence" value="ECO:0007669"/>
    <property type="project" value="UniProtKB-KW"/>
</dbReference>
<evidence type="ECO:0000256" key="4">
    <source>
        <dbReference type="ARBA" id="ARBA00022840"/>
    </source>
</evidence>
<protein>
    <submittedName>
        <fullName evidence="10">ABC-type multidrug transport system fused ATPase/permease subunit</fullName>
    </submittedName>
</protein>
<dbReference type="InterPro" id="IPR003593">
    <property type="entry name" value="AAA+_ATPase"/>
</dbReference>
<dbReference type="PROSITE" id="PS50929">
    <property type="entry name" value="ABC_TM1F"/>
    <property type="match status" value="1"/>
</dbReference>
<dbReference type="InterPro" id="IPR036640">
    <property type="entry name" value="ABC1_TM_sf"/>
</dbReference>
<accession>A0A2U1E697</accession>
<dbReference type="PANTHER" id="PTHR24221">
    <property type="entry name" value="ATP-BINDING CASSETTE SUB-FAMILY B"/>
    <property type="match status" value="1"/>
</dbReference>
<keyword evidence="2 7" id="KW-0812">Transmembrane</keyword>
<dbReference type="AlphaFoldDB" id="A0A2U1E697"/>
<dbReference type="PANTHER" id="PTHR24221:SF654">
    <property type="entry name" value="ATP-BINDING CASSETTE SUB-FAMILY B MEMBER 6"/>
    <property type="match status" value="1"/>
</dbReference>
<evidence type="ECO:0000256" key="2">
    <source>
        <dbReference type="ARBA" id="ARBA00022692"/>
    </source>
</evidence>
<feature type="transmembrane region" description="Helical" evidence="7">
    <location>
        <begin position="158"/>
        <end position="178"/>
    </location>
</feature>
<comment type="subcellular location">
    <subcellularLocation>
        <location evidence="1">Cell membrane</location>
        <topology evidence="1">Multi-pass membrane protein</topology>
    </subcellularLocation>
</comment>
<keyword evidence="11" id="KW-1185">Reference proteome</keyword>
<feature type="transmembrane region" description="Helical" evidence="7">
    <location>
        <begin position="245"/>
        <end position="265"/>
    </location>
</feature>
<evidence type="ECO:0000256" key="3">
    <source>
        <dbReference type="ARBA" id="ARBA00022741"/>
    </source>
</evidence>
<name>A0A2U1E697_9FIRM</name>
<dbReference type="PROSITE" id="PS50893">
    <property type="entry name" value="ABC_TRANSPORTER_2"/>
    <property type="match status" value="1"/>
</dbReference>
<evidence type="ECO:0000313" key="11">
    <source>
        <dbReference type="Proteomes" id="UP000245793"/>
    </source>
</evidence>
<proteinExistence type="predicted"/>
<reference evidence="10 11" key="1">
    <citation type="submission" date="2018-04" db="EMBL/GenBank/DDBJ databases">
        <title>Genomic Encyclopedia of Type Strains, Phase IV (KMG-IV): sequencing the most valuable type-strain genomes for metagenomic binning, comparative biology and taxonomic classification.</title>
        <authorList>
            <person name="Goeker M."/>
        </authorList>
    </citation>
    <scope>NUCLEOTIDE SEQUENCE [LARGE SCALE GENOMIC DNA]</scope>
    <source>
        <strain evidence="10 11">DSM 20705</strain>
    </source>
</reference>
<dbReference type="Gene3D" id="3.40.50.300">
    <property type="entry name" value="P-loop containing nucleotide triphosphate hydrolases"/>
    <property type="match status" value="1"/>
</dbReference>
<dbReference type="SUPFAM" id="SSF52540">
    <property type="entry name" value="P-loop containing nucleoside triphosphate hydrolases"/>
    <property type="match status" value="1"/>
</dbReference>
<dbReference type="RefSeq" id="WP_116479690.1">
    <property type="nucleotide sequence ID" value="NZ_QEKV01000002.1"/>
</dbReference>